<dbReference type="AlphaFoldDB" id="A0A0F9NXJ7"/>
<accession>A0A0F9NXJ7</accession>
<name>A0A0F9NXJ7_9ZZZZ</name>
<sequence>MINMKLDVCENCGKKSKDDIICKQCVRLHKITDDKACSKCDFYKEEICNISTEKVDTNHWCLFFTHREIV</sequence>
<proteinExistence type="predicted"/>
<organism evidence="1">
    <name type="scientific">marine sediment metagenome</name>
    <dbReference type="NCBI Taxonomy" id="412755"/>
    <lineage>
        <taxon>unclassified sequences</taxon>
        <taxon>metagenomes</taxon>
        <taxon>ecological metagenomes</taxon>
    </lineage>
</organism>
<protein>
    <submittedName>
        <fullName evidence="1">Uncharacterized protein</fullName>
    </submittedName>
</protein>
<comment type="caution">
    <text evidence="1">The sequence shown here is derived from an EMBL/GenBank/DDBJ whole genome shotgun (WGS) entry which is preliminary data.</text>
</comment>
<evidence type="ECO:0000313" key="1">
    <source>
        <dbReference type="EMBL" id="KKM85957.1"/>
    </source>
</evidence>
<reference evidence="1" key="1">
    <citation type="journal article" date="2015" name="Nature">
        <title>Complex archaea that bridge the gap between prokaryotes and eukaryotes.</title>
        <authorList>
            <person name="Spang A."/>
            <person name="Saw J.H."/>
            <person name="Jorgensen S.L."/>
            <person name="Zaremba-Niedzwiedzka K."/>
            <person name="Martijn J."/>
            <person name="Lind A.E."/>
            <person name="van Eijk R."/>
            <person name="Schleper C."/>
            <person name="Guy L."/>
            <person name="Ettema T.J."/>
        </authorList>
    </citation>
    <scope>NUCLEOTIDE SEQUENCE</scope>
</reference>
<gene>
    <name evidence="1" type="ORF">LCGC14_1283810</name>
</gene>
<dbReference type="EMBL" id="LAZR01007329">
    <property type="protein sequence ID" value="KKM85957.1"/>
    <property type="molecule type" value="Genomic_DNA"/>
</dbReference>